<name>A0ACB8IAM2_CITSI</name>
<proteinExistence type="predicted"/>
<accession>A0ACB8IAM2</accession>
<evidence type="ECO:0000313" key="1">
    <source>
        <dbReference type="EMBL" id="KAH9684230.1"/>
    </source>
</evidence>
<organism evidence="1 2">
    <name type="scientific">Citrus sinensis</name>
    <name type="common">Sweet orange</name>
    <name type="synonym">Citrus aurantium var. sinensis</name>
    <dbReference type="NCBI Taxonomy" id="2711"/>
    <lineage>
        <taxon>Eukaryota</taxon>
        <taxon>Viridiplantae</taxon>
        <taxon>Streptophyta</taxon>
        <taxon>Embryophyta</taxon>
        <taxon>Tracheophyta</taxon>
        <taxon>Spermatophyta</taxon>
        <taxon>Magnoliopsida</taxon>
        <taxon>eudicotyledons</taxon>
        <taxon>Gunneridae</taxon>
        <taxon>Pentapetalae</taxon>
        <taxon>rosids</taxon>
        <taxon>malvids</taxon>
        <taxon>Sapindales</taxon>
        <taxon>Rutaceae</taxon>
        <taxon>Aurantioideae</taxon>
        <taxon>Citrus</taxon>
    </lineage>
</organism>
<evidence type="ECO:0000313" key="2">
    <source>
        <dbReference type="Proteomes" id="UP000829398"/>
    </source>
</evidence>
<reference evidence="2" key="1">
    <citation type="journal article" date="2023" name="Hortic. Res.">
        <title>A chromosome-level phased genome enabling allele-level studies in sweet orange: a case study on citrus Huanglongbing tolerance.</title>
        <authorList>
            <person name="Wu B."/>
            <person name="Yu Q."/>
            <person name="Deng Z."/>
            <person name="Duan Y."/>
            <person name="Luo F."/>
            <person name="Gmitter F. Jr."/>
        </authorList>
    </citation>
    <scope>NUCLEOTIDE SEQUENCE [LARGE SCALE GENOMIC DNA]</scope>
    <source>
        <strain evidence="2">cv. Valencia</strain>
    </source>
</reference>
<gene>
    <name evidence="1" type="ORF">KPL71_027931</name>
</gene>
<dbReference type="EMBL" id="CM039178">
    <property type="protein sequence ID" value="KAH9684230.1"/>
    <property type="molecule type" value="Genomic_DNA"/>
</dbReference>
<comment type="caution">
    <text evidence="1">The sequence shown here is derived from an EMBL/GenBank/DDBJ whole genome shotgun (WGS) entry which is preliminary data.</text>
</comment>
<dbReference type="Proteomes" id="UP000829398">
    <property type="component" value="Chromosome 9"/>
</dbReference>
<protein>
    <submittedName>
        <fullName evidence="1">DHNAT1</fullName>
    </submittedName>
</protein>
<sequence length="159" mass="17286">MVRCVHRAFNLSNFLVKESPAIFALLKPSGAVWEEKRGAGIQLSINHLKPAKLGDLVHAAASPINVGNNNQSPQQVVSELDHSSRNVVVEQLRCVGRNDQNPAVVSSEGVWEVRLWKVDPSNSQIKSMVSSSTVTIACNMPVPDHAKPAGEILKMFAKL</sequence>
<keyword evidence="2" id="KW-1185">Reference proteome</keyword>